<dbReference type="GO" id="GO:0004252">
    <property type="term" value="F:serine-type endopeptidase activity"/>
    <property type="evidence" value="ECO:0007669"/>
    <property type="project" value="InterPro"/>
</dbReference>
<accession>M7BA04</accession>
<dbReference type="AlphaFoldDB" id="M7BA04"/>
<dbReference type="GO" id="GO:0005829">
    <property type="term" value="C:cytosol"/>
    <property type="evidence" value="ECO:0007669"/>
    <property type="project" value="TreeGrafter"/>
</dbReference>
<feature type="region of interest" description="Disordered" evidence="1">
    <location>
        <begin position="376"/>
        <end position="395"/>
    </location>
</feature>
<dbReference type="InterPro" id="IPR023302">
    <property type="entry name" value="Pept_S9A_N"/>
</dbReference>
<dbReference type="STRING" id="8469.M7BA04"/>
<dbReference type="InterPro" id="IPR051167">
    <property type="entry name" value="Prolyl_oligopep/macrocyclase"/>
</dbReference>
<dbReference type="Gene3D" id="2.130.10.120">
    <property type="entry name" value="Prolyl oligopeptidase, N-terminal domain"/>
    <property type="match status" value="1"/>
</dbReference>
<proteinExistence type="predicted"/>
<dbReference type="Gene3D" id="1.10.287.3160">
    <property type="match status" value="1"/>
</dbReference>
<reference evidence="4" key="1">
    <citation type="journal article" date="2013" name="Nat. Genet.">
        <title>The draft genomes of soft-shell turtle and green sea turtle yield insights into the development and evolution of the turtle-specific body plan.</title>
        <authorList>
            <person name="Wang Z."/>
            <person name="Pascual-Anaya J."/>
            <person name="Zadissa A."/>
            <person name="Li W."/>
            <person name="Niimura Y."/>
            <person name="Huang Z."/>
            <person name="Li C."/>
            <person name="White S."/>
            <person name="Xiong Z."/>
            <person name="Fang D."/>
            <person name="Wang B."/>
            <person name="Ming Y."/>
            <person name="Chen Y."/>
            <person name="Zheng Y."/>
            <person name="Kuraku S."/>
            <person name="Pignatelli M."/>
            <person name="Herrero J."/>
            <person name="Beal K."/>
            <person name="Nozawa M."/>
            <person name="Li Q."/>
            <person name="Wang J."/>
            <person name="Zhang H."/>
            <person name="Yu L."/>
            <person name="Shigenobu S."/>
            <person name="Wang J."/>
            <person name="Liu J."/>
            <person name="Flicek P."/>
            <person name="Searle S."/>
            <person name="Wang J."/>
            <person name="Kuratani S."/>
            <person name="Yin Y."/>
            <person name="Aken B."/>
            <person name="Zhang G."/>
            <person name="Irie N."/>
        </authorList>
    </citation>
    <scope>NUCLEOTIDE SEQUENCE [LARGE SCALE GENOMIC DNA]</scope>
</reference>
<evidence type="ECO:0000259" key="2">
    <source>
        <dbReference type="Pfam" id="PF02897"/>
    </source>
</evidence>
<protein>
    <submittedName>
        <fullName evidence="3">Prolyl endopeptidase</fullName>
    </submittedName>
</protein>
<dbReference type="Proteomes" id="UP000031443">
    <property type="component" value="Unassembled WGS sequence"/>
</dbReference>
<dbReference type="PANTHER" id="PTHR42881:SF2">
    <property type="entry name" value="PROLYL ENDOPEPTIDASE"/>
    <property type="match status" value="1"/>
</dbReference>
<evidence type="ECO:0000313" key="3">
    <source>
        <dbReference type="EMBL" id="EMP28993.1"/>
    </source>
</evidence>
<dbReference type="SUPFAM" id="SSF50993">
    <property type="entry name" value="Peptidase/esterase 'gauge' domain"/>
    <property type="match status" value="1"/>
</dbReference>
<dbReference type="Pfam" id="PF02897">
    <property type="entry name" value="Peptidase_S9_N"/>
    <property type="match status" value="1"/>
</dbReference>
<dbReference type="PANTHER" id="PTHR42881">
    <property type="entry name" value="PROLYL ENDOPEPTIDASE"/>
    <property type="match status" value="1"/>
</dbReference>
<gene>
    <name evidence="3" type="ORF">UY3_13900</name>
</gene>
<sequence>MVGARSSEEGILQWVKLIDNFDGEYDYITNEGTVFTFKTNRHAPNYRLINIDFSDSDESKWKVLVPEHQRDVLEWVACVRSNFLVLCYLHDVKNVLQLHDLATGTHLKTFPLEVGSIVGYSGRKKDTEIFYQFTSFLSPGIIYHCDLTKEELEPRVFREVTVKGFDPSVYQTVQYFGFSAKHSSGTMLLPAPFTISGAEEEAQKAAHRQFRKRTGMGKVVRCDPWWASPPPVVPWCTVDSVQIIESSVGLSTDTRKPLWYQRSDCPCNPRGFHSKSRQEFAALLEEGKNVTRTSLQATLDAADVAARTVASAVTMKWCSWLQSSGLPHEVQQSIQDLPFEGSLLFLEQKDMRLHSLKDSRSTLRSLGRYTLSASRKHFRPQQPPYFSAPPLGKESYKREGRSYKWCQPLPSTSTSQSESDKYSGGPEQAF</sequence>
<keyword evidence="4" id="KW-1185">Reference proteome</keyword>
<evidence type="ECO:0000313" key="4">
    <source>
        <dbReference type="Proteomes" id="UP000031443"/>
    </source>
</evidence>
<dbReference type="GO" id="GO:0070012">
    <property type="term" value="F:oligopeptidase activity"/>
    <property type="evidence" value="ECO:0007669"/>
    <property type="project" value="TreeGrafter"/>
</dbReference>
<organism evidence="3 4">
    <name type="scientific">Chelonia mydas</name>
    <name type="common">Green sea-turtle</name>
    <name type="synonym">Chelonia agassizi</name>
    <dbReference type="NCBI Taxonomy" id="8469"/>
    <lineage>
        <taxon>Eukaryota</taxon>
        <taxon>Metazoa</taxon>
        <taxon>Chordata</taxon>
        <taxon>Craniata</taxon>
        <taxon>Vertebrata</taxon>
        <taxon>Euteleostomi</taxon>
        <taxon>Archelosauria</taxon>
        <taxon>Testudinata</taxon>
        <taxon>Testudines</taxon>
        <taxon>Cryptodira</taxon>
        <taxon>Durocryptodira</taxon>
        <taxon>Americhelydia</taxon>
        <taxon>Chelonioidea</taxon>
        <taxon>Cheloniidae</taxon>
        <taxon>Chelonia</taxon>
    </lineage>
</organism>
<dbReference type="EMBL" id="KB559568">
    <property type="protein sequence ID" value="EMP28993.1"/>
    <property type="molecule type" value="Genomic_DNA"/>
</dbReference>
<name>M7BA04_CHEMY</name>
<feature type="region of interest" description="Disordered" evidence="1">
    <location>
        <begin position="406"/>
        <end position="430"/>
    </location>
</feature>
<evidence type="ECO:0000256" key="1">
    <source>
        <dbReference type="SAM" id="MobiDB-lite"/>
    </source>
</evidence>
<feature type="domain" description="Peptidase S9A N-terminal" evidence="2">
    <location>
        <begin position="10"/>
        <end position="157"/>
    </location>
</feature>